<organism evidence="2 3">
    <name type="scientific">Phnomibacter ginsenosidimutans</name>
    <dbReference type="NCBI Taxonomy" id="2676868"/>
    <lineage>
        <taxon>Bacteria</taxon>
        <taxon>Pseudomonadati</taxon>
        <taxon>Bacteroidota</taxon>
        <taxon>Chitinophagia</taxon>
        <taxon>Chitinophagales</taxon>
        <taxon>Chitinophagaceae</taxon>
        <taxon>Phnomibacter</taxon>
    </lineage>
</organism>
<dbReference type="KEGG" id="fls:GLV81_15505"/>
<feature type="transmembrane region" description="Helical" evidence="1">
    <location>
        <begin position="189"/>
        <end position="212"/>
    </location>
</feature>
<keyword evidence="3" id="KW-1185">Reference proteome</keyword>
<reference evidence="2 3" key="1">
    <citation type="submission" date="2019-11" db="EMBL/GenBank/DDBJ databases">
        <authorList>
            <person name="Im W.T."/>
        </authorList>
    </citation>
    <scope>NUCLEOTIDE SEQUENCE [LARGE SCALE GENOMIC DNA]</scope>
    <source>
        <strain evidence="2 3">SB-02</strain>
    </source>
</reference>
<feature type="transmembrane region" description="Helical" evidence="1">
    <location>
        <begin position="218"/>
        <end position="237"/>
    </location>
</feature>
<evidence type="ECO:0000313" key="2">
    <source>
        <dbReference type="EMBL" id="QGW29335.1"/>
    </source>
</evidence>
<keyword evidence="1" id="KW-0472">Membrane</keyword>
<feature type="transmembrane region" description="Helical" evidence="1">
    <location>
        <begin position="166"/>
        <end position="182"/>
    </location>
</feature>
<sequence>MSAIQYQLLYDADCPLCVWYTGYFKQHGYLQPAEVVPMQQANLQNLPGLHRQKMTNEIPLVNIAQQSVRYGSDAIIAIIGKKHPTLAKIASWRAFQPFIKTLYSFISYNRKVITGTLPSCSHMTCAPAFHLRNRMAFVVLMQLLISAVFIPGIVTGFGLPFTLHEGWWMMGVSAILSIAFFLHEKQQQLWMELCGQMTMWFLLTSVGAWLLANVQHYLQMPWFTAVAGTFYFLQLLWPQSKQRWQYVQLQYSLYKNA</sequence>
<dbReference type="Pfam" id="PF04134">
    <property type="entry name" value="DCC1-like"/>
    <property type="match status" value="1"/>
</dbReference>
<dbReference type="GO" id="GO:0015035">
    <property type="term" value="F:protein-disulfide reductase activity"/>
    <property type="evidence" value="ECO:0007669"/>
    <property type="project" value="InterPro"/>
</dbReference>
<dbReference type="Proteomes" id="UP000426027">
    <property type="component" value="Chromosome"/>
</dbReference>
<dbReference type="EMBL" id="CP046566">
    <property type="protein sequence ID" value="QGW29335.1"/>
    <property type="molecule type" value="Genomic_DNA"/>
</dbReference>
<keyword evidence="1" id="KW-0812">Transmembrane</keyword>
<dbReference type="InterPro" id="IPR007263">
    <property type="entry name" value="DCC1-like"/>
</dbReference>
<gene>
    <name evidence="2" type="ORF">GLV81_15505</name>
</gene>
<evidence type="ECO:0000313" key="3">
    <source>
        <dbReference type="Proteomes" id="UP000426027"/>
    </source>
</evidence>
<feature type="transmembrane region" description="Helical" evidence="1">
    <location>
        <begin position="136"/>
        <end position="154"/>
    </location>
</feature>
<name>A0A6I6GLI8_9BACT</name>
<dbReference type="RefSeq" id="WP_157479687.1">
    <property type="nucleotide sequence ID" value="NZ_CP046566.1"/>
</dbReference>
<accession>A0A6I6GLI8</accession>
<proteinExistence type="predicted"/>
<protein>
    <submittedName>
        <fullName evidence="2">DUF393 domain-containing protein</fullName>
    </submittedName>
</protein>
<dbReference type="AlphaFoldDB" id="A0A6I6GLI8"/>
<keyword evidence="1" id="KW-1133">Transmembrane helix</keyword>
<evidence type="ECO:0000256" key="1">
    <source>
        <dbReference type="SAM" id="Phobius"/>
    </source>
</evidence>